<reference evidence="1 2" key="1">
    <citation type="submission" date="2020-08" db="EMBL/GenBank/DDBJ databases">
        <title>Bridging the membrane lipid divide: bacteria of the FCB group superphylum have the potential to synthesize archaeal ether lipids.</title>
        <authorList>
            <person name="Villanueva L."/>
            <person name="Von Meijenfeldt F.A.B."/>
            <person name="Westbye A.B."/>
            <person name="Yadav S."/>
            <person name="Hopmans E.C."/>
            <person name="Dutilh B.E."/>
            <person name="Sinninghe Damste J.S."/>
        </authorList>
    </citation>
    <scope>NUCLEOTIDE SEQUENCE [LARGE SCALE GENOMIC DNA]</scope>
    <source>
        <strain evidence="1">NIOZ-UU17</strain>
    </source>
</reference>
<dbReference type="Proteomes" id="UP000605201">
    <property type="component" value="Unassembled WGS sequence"/>
</dbReference>
<evidence type="ECO:0008006" key="3">
    <source>
        <dbReference type="Google" id="ProtNLM"/>
    </source>
</evidence>
<evidence type="ECO:0000313" key="2">
    <source>
        <dbReference type="Proteomes" id="UP000605201"/>
    </source>
</evidence>
<gene>
    <name evidence="1" type="ORF">H8D96_11950</name>
</gene>
<dbReference type="EMBL" id="JACNIG010000238">
    <property type="protein sequence ID" value="MBC8432615.1"/>
    <property type="molecule type" value="Genomic_DNA"/>
</dbReference>
<dbReference type="InterPro" id="IPR045865">
    <property type="entry name" value="ACT-like_dom_sf"/>
</dbReference>
<organism evidence="1 2">
    <name type="scientific">Candidatus Desulfatibia vada</name>
    <dbReference type="NCBI Taxonomy" id="2841696"/>
    <lineage>
        <taxon>Bacteria</taxon>
        <taxon>Pseudomonadati</taxon>
        <taxon>Thermodesulfobacteriota</taxon>
        <taxon>Desulfobacteria</taxon>
        <taxon>Desulfobacterales</taxon>
        <taxon>Desulfobacterales incertae sedis</taxon>
        <taxon>Candidatus Desulfatibia</taxon>
    </lineage>
</organism>
<proteinExistence type="predicted"/>
<dbReference type="AlphaFoldDB" id="A0A8J6P5I2"/>
<name>A0A8J6P5I2_9BACT</name>
<dbReference type="SUPFAM" id="SSF55021">
    <property type="entry name" value="ACT-like"/>
    <property type="match status" value="1"/>
</dbReference>
<protein>
    <recommendedName>
        <fullName evidence="3">ACT domain-containing protein</fullName>
    </recommendedName>
</protein>
<comment type="caution">
    <text evidence="1">The sequence shown here is derived from an EMBL/GenBank/DDBJ whole genome shotgun (WGS) entry which is preliminary data.</text>
</comment>
<accession>A0A8J6P5I2</accession>
<sequence>MGVITQSDIFKSLISLSGIGKRGIQIAVQLEDQPGSMKQITDAIRSAGGRMVSVLTSYEKVPGGFRNVYIRFFDLDRNKLETLKKNVFKISKMLYIVDHRENKRDIFET</sequence>
<evidence type="ECO:0000313" key="1">
    <source>
        <dbReference type="EMBL" id="MBC8432615.1"/>
    </source>
</evidence>